<feature type="domain" description="Cation efflux protein cytoplasmic" evidence="10">
    <location>
        <begin position="219"/>
        <end position="292"/>
    </location>
</feature>
<evidence type="ECO:0000256" key="5">
    <source>
        <dbReference type="ARBA" id="ARBA00022692"/>
    </source>
</evidence>
<dbReference type="SUPFAM" id="SSF161111">
    <property type="entry name" value="Cation efflux protein transmembrane domain-like"/>
    <property type="match status" value="1"/>
</dbReference>
<keyword evidence="3" id="KW-0813">Transport</keyword>
<dbReference type="PANTHER" id="PTHR43840:SF41">
    <property type="entry name" value="CATION-EFFLUX PUMP FIEF"/>
    <property type="match status" value="1"/>
</dbReference>
<keyword evidence="12" id="KW-1185">Reference proteome</keyword>
<proteinExistence type="inferred from homology"/>
<feature type="transmembrane region" description="Helical" evidence="8">
    <location>
        <begin position="163"/>
        <end position="181"/>
    </location>
</feature>
<dbReference type="Pfam" id="PF01545">
    <property type="entry name" value="Cation_efflux"/>
    <property type="match status" value="1"/>
</dbReference>
<dbReference type="GO" id="GO:0006882">
    <property type="term" value="P:intracellular zinc ion homeostasis"/>
    <property type="evidence" value="ECO:0007669"/>
    <property type="project" value="TreeGrafter"/>
</dbReference>
<name>A0A841IYX2_9SPHN</name>
<feature type="transmembrane region" description="Helical" evidence="8">
    <location>
        <begin position="17"/>
        <end position="37"/>
    </location>
</feature>
<evidence type="ECO:0000313" key="12">
    <source>
        <dbReference type="Proteomes" id="UP000552700"/>
    </source>
</evidence>
<evidence type="ECO:0000313" key="11">
    <source>
        <dbReference type="EMBL" id="MBB6123863.1"/>
    </source>
</evidence>
<gene>
    <name evidence="11" type="ORF">FHS92_001592</name>
</gene>
<dbReference type="InterPro" id="IPR058533">
    <property type="entry name" value="Cation_efflux_TM"/>
</dbReference>
<dbReference type="InterPro" id="IPR002524">
    <property type="entry name" value="Cation_efflux"/>
</dbReference>
<evidence type="ECO:0000256" key="6">
    <source>
        <dbReference type="ARBA" id="ARBA00022989"/>
    </source>
</evidence>
<dbReference type="Gene3D" id="3.30.70.1350">
    <property type="entry name" value="Cation efflux protein, cytoplasmic domain"/>
    <property type="match status" value="1"/>
</dbReference>
<dbReference type="EMBL" id="JACIJP010000002">
    <property type="protein sequence ID" value="MBB6123863.1"/>
    <property type="molecule type" value="Genomic_DNA"/>
</dbReference>
<keyword evidence="4" id="KW-1003">Cell membrane</keyword>
<feature type="transmembrane region" description="Helical" evidence="8">
    <location>
        <begin position="119"/>
        <end position="139"/>
    </location>
</feature>
<keyword evidence="7 8" id="KW-0472">Membrane</keyword>
<comment type="subcellular location">
    <subcellularLocation>
        <location evidence="1">Membrane</location>
        <topology evidence="1">Multi-pass membrane protein</topology>
    </subcellularLocation>
</comment>
<dbReference type="InterPro" id="IPR027469">
    <property type="entry name" value="Cation_efflux_TMD_sf"/>
</dbReference>
<keyword evidence="6 8" id="KW-1133">Transmembrane helix</keyword>
<feature type="transmembrane region" description="Helical" evidence="8">
    <location>
        <begin position="85"/>
        <end position="107"/>
    </location>
</feature>
<comment type="caution">
    <text evidence="11">The sequence shown here is derived from an EMBL/GenBank/DDBJ whole genome shotgun (WGS) entry which is preliminary data.</text>
</comment>
<evidence type="ECO:0000256" key="4">
    <source>
        <dbReference type="ARBA" id="ARBA00022475"/>
    </source>
</evidence>
<dbReference type="Pfam" id="PF16916">
    <property type="entry name" value="ZT_dimer"/>
    <property type="match status" value="1"/>
</dbReference>
<dbReference type="InterPro" id="IPR036837">
    <property type="entry name" value="Cation_efflux_CTD_sf"/>
</dbReference>
<dbReference type="RefSeq" id="WP_184079356.1">
    <property type="nucleotide sequence ID" value="NZ_JACIJP010000002.1"/>
</dbReference>
<evidence type="ECO:0000256" key="8">
    <source>
        <dbReference type="SAM" id="Phobius"/>
    </source>
</evidence>
<dbReference type="NCBIfam" id="TIGR01297">
    <property type="entry name" value="CDF"/>
    <property type="match status" value="1"/>
</dbReference>
<reference evidence="11 12" key="1">
    <citation type="submission" date="2020-08" db="EMBL/GenBank/DDBJ databases">
        <title>Genomic Encyclopedia of Type Strains, Phase IV (KMG-IV): sequencing the most valuable type-strain genomes for metagenomic binning, comparative biology and taxonomic classification.</title>
        <authorList>
            <person name="Goeker M."/>
        </authorList>
    </citation>
    <scope>NUCLEOTIDE SEQUENCE [LARGE SCALE GENOMIC DNA]</scope>
    <source>
        <strain evidence="11 12">DSM 102255</strain>
    </source>
</reference>
<dbReference type="GO" id="GO:0005886">
    <property type="term" value="C:plasma membrane"/>
    <property type="evidence" value="ECO:0007669"/>
    <property type="project" value="TreeGrafter"/>
</dbReference>
<keyword evidence="5 8" id="KW-0812">Transmembrane</keyword>
<dbReference type="Gene3D" id="1.20.1510.10">
    <property type="entry name" value="Cation efflux protein transmembrane domain"/>
    <property type="match status" value="1"/>
</dbReference>
<organism evidence="11 12">
    <name type="scientific">Sphingobium subterraneum</name>
    <dbReference type="NCBI Taxonomy" id="627688"/>
    <lineage>
        <taxon>Bacteria</taxon>
        <taxon>Pseudomonadati</taxon>
        <taxon>Pseudomonadota</taxon>
        <taxon>Alphaproteobacteria</taxon>
        <taxon>Sphingomonadales</taxon>
        <taxon>Sphingomonadaceae</taxon>
        <taxon>Sphingobium</taxon>
    </lineage>
</organism>
<sequence length="325" mass="34956">MNADAHALAQGALTRKAALASVAVAVILLGLKIAALWSTRSVAMLGSVADTALDLVASLVTLCGVHVAATPADTQHRFGHGKAEALAALFQVTLITLAAVGLAVESFRRIGNPHPVESATLGIGVSIAAILLSFVLIAYQRRVIAQTGSLAISTDSLHYKSDFFLNLSVIVALVLDHVMGIQGADTLFGFGIALWLGWGAWRSGQSAMEHLMDQEWPIEDRERLIAIASAHPEVRGLHDMRTRTSGSHRFAQFHVWVDPDMTVRRVHDVMDDVEEQLHAAFPGVEILIHPDPDGHVERKDPGALRGRDAFEVLAEEMGEGDDQQA</sequence>
<dbReference type="GO" id="GO:0015093">
    <property type="term" value="F:ferrous iron transmembrane transporter activity"/>
    <property type="evidence" value="ECO:0007669"/>
    <property type="project" value="TreeGrafter"/>
</dbReference>
<dbReference type="SUPFAM" id="SSF160240">
    <property type="entry name" value="Cation efflux protein cytoplasmic domain-like"/>
    <property type="match status" value="1"/>
</dbReference>
<evidence type="ECO:0000259" key="9">
    <source>
        <dbReference type="Pfam" id="PF01545"/>
    </source>
</evidence>
<dbReference type="PANTHER" id="PTHR43840">
    <property type="entry name" value="MITOCHONDRIAL METAL TRANSPORTER 1-RELATED"/>
    <property type="match status" value="1"/>
</dbReference>
<accession>A0A841IYX2</accession>
<dbReference type="GO" id="GO:0015086">
    <property type="term" value="F:cadmium ion transmembrane transporter activity"/>
    <property type="evidence" value="ECO:0007669"/>
    <property type="project" value="TreeGrafter"/>
</dbReference>
<evidence type="ECO:0000256" key="7">
    <source>
        <dbReference type="ARBA" id="ARBA00023136"/>
    </source>
</evidence>
<evidence type="ECO:0000259" key="10">
    <source>
        <dbReference type="Pfam" id="PF16916"/>
    </source>
</evidence>
<dbReference type="AlphaFoldDB" id="A0A841IYX2"/>
<evidence type="ECO:0000256" key="2">
    <source>
        <dbReference type="ARBA" id="ARBA00008114"/>
    </source>
</evidence>
<dbReference type="InterPro" id="IPR027470">
    <property type="entry name" value="Cation_efflux_CTD"/>
</dbReference>
<dbReference type="InterPro" id="IPR050291">
    <property type="entry name" value="CDF_Transporter"/>
</dbReference>
<dbReference type="GO" id="GO:0015341">
    <property type="term" value="F:zinc efflux antiporter activity"/>
    <property type="evidence" value="ECO:0007669"/>
    <property type="project" value="TreeGrafter"/>
</dbReference>
<evidence type="ECO:0000256" key="1">
    <source>
        <dbReference type="ARBA" id="ARBA00004141"/>
    </source>
</evidence>
<dbReference type="Proteomes" id="UP000552700">
    <property type="component" value="Unassembled WGS sequence"/>
</dbReference>
<evidence type="ECO:0000256" key="3">
    <source>
        <dbReference type="ARBA" id="ARBA00022448"/>
    </source>
</evidence>
<feature type="domain" description="Cation efflux protein transmembrane" evidence="9">
    <location>
        <begin position="19"/>
        <end position="212"/>
    </location>
</feature>
<comment type="similarity">
    <text evidence="2">Belongs to the cation diffusion facilitator (CDF) transporter (TC 2.A.4) family.</text>
</comment>
<protein>
    <submittedName>
        <fullName evidence="11">Ferrous-iron efflux pump FieF</fullName>
    </submittedName>
</protein>